<protein>
    <submittedName>
        <fullName evidence="2">Uncharacterized protein</fullName>
    </submittedName>
</protein>
<dbReference type="EMBL" id="MDUX01000009">
    <property type="protein sequence ID" value="KAF7600096.1"/>
    <property type="molecule type" value="Genomic_DNA"/>
</dbReference>
<evidence type="ECO:0000313" key="2">
    <source>
        <dbReference type="EMBL" id="PAS94074.1"/>
    </source>
</evidence>
<reference evidence="1 4" key="1">
    <citation type="submission" date="2016-08" db="EMBL/GenBank/DDBJ databases">
        <title>Candidatus Dactylopiibacterium carminicum genome sequence.</title>
        <authorList>
            <person name="Ramirez-Puebla S.T."/>
            <person name="Ormeno-Orrillo E."/>
            <person name="Vera-Ponce De Leon A."/>
            <person name="Luis L."/>
            <person name="Sanchez-Flores A."/>
            <person name="Monica R."/>
            <person name="Martinez-Romero E."/>
        </authorList>
    </citation>
    <scope>NUCLEOTIDE SEQUENCE [LARGE SCALE GENOMIC DNA]</scope>
    <source>
        <strain evidence="1">END1</strain>
    </source>
</reference>
<dbReference type="Proteomes" id="UP000623509">
    <property type="component" value="Unassembled WGS sequence"/>
</dbReference>
<dbReference type="Proteomes" id="UP000216107">
    <property type="component" value="Unassembled WGS sequence"/>
</dbReference>
<dbReference type="OrthoDB" id="6710339at2"/>
<evidence type="ECO:0000313" key="1">
    <source>
        <dbReference type="EMBL" id="KAF7600096.1"/>
    </source>
</evidence>
<dbReference type="AlphaFoldDB" id="A0A272EVE3"/>
<dbReference type="EMBL" id="NMRN01000010">
    <property type="protein sequence ID" value="PAS94074.1"/>
    <property type="molecule type" value="Genomic_DNA"/>
</dbReference>
<comment type="caution">
    <text evidence="2">The sequence shown here is derived from an EMBL/GenBank/DDBJ whole genome shotgun (WGS) entry which is preliminary data.</text>
</comment>
<keyword evidence="4" id="KW-1185">Reference proteome</keyword>
<name>A0A272EVE3_9RHOO</name>
<evidence type="ECO:0000313" key="3">
    <source>
        <dbReference type="Proteomes" id="UP000216107"/>
    </source>
</evidence>
<accession>A0A272EVE3</accession>
<sequence length="110" mass="12230">MSGFKRNDIIKGANFFTGEIDGKQMDSGAIWIEEPLDESRGTSKGWRTVEYRCASSQIVKNLMEMQFPISAEVHFELVTGKRDQKITVVEIVPIKPVPGQPHPAQNKAAA</sequence>
<organism evidence="2 3">
    <name type="scientific">Candidatus Dactylopiibacterium carminicum</name>
    <dbReference type="NCBI Taxonomy" id="857335"/>
    <lineage>
        <taxon>Bacteria</taxon>
        <taxon>Pseudomonadati</taxon>
        <taxon>Pseudomonadota</taxon>
        <taxon>Betaproteobacteria</taxon>
        <taxon>Rhodocyclales</taxon>
        <taxon>Rhodocyclaceae</taxon>
        <taxon>Candidatus Dactylopiibacterium</taxon>
    </lineage>
</organism>
<evidence type="ECO:0000313" key="4">
    <source>
        <dbReference type="Proteomes" id="UP000623509"/>
    </source>
</evidence>
<reference evidence="2 3" key="2">
    <citation type="submission" date="2017-07" db="EMBL/GenBank/DDBJ databases">
        <title>Candidatus Dactylopiibacterium carminicum, a nitrogen-fixing symbiont of the cochineal insect Dactylopius coccus and Dactylopius opuntiae (Hemiptera: Coccoidea: Dactylopiidae).</title>
        <authorList>
            <person name="Vera A."/>
        </authorList>
    </citation>
    <scope>NUCLEOTIDE SEQUENCE [LARGE SCALE GENOMIC DNA]</scope>
    <source>
        <strain evidence="2 3">NFDCM</strain>
    </source>
</reference>
<proteinExistence type="predicted"/>
<gene>
    <name evidence="1" type="ORF">BGI27_04170</name>
    <name evidence="2" type="ORF">CGU29_05385</name>
</gene>
<dbReference type="RefSeq" id="WP_095523659.1">
    <property type="nucleotide sequence ID" value="NZ_MDUX01000009.1"/>
</dbReference>